<dbReference type="SUPFAM" id="SSF51011">
    <property type="entry name" value="Glycosyl hydrolase domain"/>
    <property type="match status" value="1"/>
</dbReference>
<keyword evidence="5" id="KW-0119">Carbohydrate metabolism</keyword>
<dbReference type="Gene3D" id="2.40.30.140">
    <property type="match status" value="1"/>
</dbReference>
<gene>
    <name evidence="10" type="ORF">JIN84_17525</name>
</gene>
<dbReference type="NCBIfam" id="NF006969">
    <property type="entry name" value="PRK09441.1-2"/>
    <property type="match status" value="1"/>
</dbReference>
<dbReference type="PANTHER" id="PTHR43447">
    <property type="entry name" value="ALPHA-AMYLASE"/>
    <property type="match status" value="1"/>
</dbReference>
<evidence type="ECO:0000313" key="10">
    <source>
        <dbReference type="EMBL" id="MBK1817424.1"/>
    </source>
</evidence>
<dbReference type="Gene3D" id="3.20.20.80">
    <property type="entry name" value="Glycosidases"/>
    <property type="match status" value="1"/>
</dbReference>
<protein>
    <submittedName>
        <fullName evidence="10">Alpha-amylase</fullName>
        <ecNumber evidence="10">3.2.1.1</ecNumber>
    </submittedName>
</protein>
<organism evidence="10 11">
    <name type="scientific">Luteolibacter yonseiensis</name>
    <dbReference type="NCBI Taxonomy" id="1144680"/>
    <lineage>
        <taxon>Bacteria</taxon>
        <taxon>Pseudomonadati</taxon>
        <taxon>Verrucomicrobiota</taxon>
        <taxon>Verrucomicrobiia</taxon>
        <taxon>Verrucomicrobiales</taxon>
        <taxon>Verrucomicrobiaceae</taxon>
        <taxon>Luteolibacter</taxon>
    </lineage>
</organism>
<feature type="binding site" evidence="8">
    <location>
        <position position="186"/>
    </location>
    <ligand>
        <name>Ca(2+)</name>
        <dbReference type="ChEBI" id="CHEBI:29108"/>
        <label>2</label>
    </ligand>
</feature>
<feature type="active site" description="Proton donor" evidence="7">
    <location>
        <position position="264"/>
    </location>
</feature>
<evidence type="ECO:0000259" key="9">
    <source>
        <dbReference type="SMART" id="SM00642"/>
    </source>
</evidence>
<dbReference type="InterPro" id="IPR013776">
    <property type="entry name" value="A-amylase_thermo"/>
</dbReference>
<dbReference type="SMART" id="SM00642">
    <property type="entry name" value="Aamy"/>
    <property type="match status" value="1"/>
</dbReference>
<comment type="similarity">
    <text evidence="2">Belongs to the glycosyl hydrolase 13 family.</text>
</comment>
<keyword evidence="3 8" id="KW-0479">Metal-binding</keyword>
<dbReference type="CDD" id="cd11318">
    <property type="entry name" value="AmyAc_bac_fung_AmyA"/>
    <property type="match status" value="1"/>
</dbReference>
<comment type="cofactor">
    <cofactor evidence="1">
        <name>Ca(2+)</name>
        <dbReference type="ChEBI" id="CHEBI:29108"/>
    </cofactor>
</comment>
<evidence type="ECO:0000256" key="8">
    <source>
        <dbReference type="PIRSR" id="PIRSR001021-2"/>
    </source>
</evidence>
<dbReference type="EMBL" id="JAENIK010000012">
    <property type="protein sequence ID" value="MBK1817424.1"/>
    <property type="molecule type" value="Genomic_DNA"/>
</dbReference>
<dbReference type="NCBIfam" id="NF006968">
    <property type="entry name" value="PRK09441.1-1"/>
    <property type="match status" value="1"/>
</dbReference>
<dbReference type="EC" id="3.2.1.1" evidence="10"/>
<dbReference type="Pfam" id="PF09154">
    <property type="entry name" value="Alpha-amy_C_pro"/>
    <property type="match status" value="1"/>
</dbReference>
<dbReference type="InterPro" id="IPR015237">
    <property type="entry name" value="Alpha-amylase_C_pro"/>
</dbReference>
<evidence type="ECO:0000256" key="3">
    <source>
        <dbReference type="ARBA" id="ARBA00022723"/>
    </source>
</evidence>
<dbReference type="InterPro" id="IPR006047">
    <property type="entry name" value="GH13_cat_dom"/>
</dbReference>
<dbReference type="AlphaFoldDB" id="A0A934R5P0"/>
<proteinExistence type="inferred from homology"/>
<dbReference type="Proteomes" id="UP000600139">
    <property type="component" value="Unassembled WGS sequence"/>
</dbReference>
<keyword evidence="4 10" id="KW-0378">Hydrolase</keyword>
<evidence type="ECO:0000256" key="1">
    <source>
        <dbReference type="ARBA" id="ARBA00001913"/>
    </source>
</evidence>
<dbReference type="GO" id="GO:0005975">
    <property type="term" value="P:carbohydrate metabolic process"/>
    <property type="evidence" value="ECO:0007669"/>
    <property type="project" value="InterPro"/>
</dbReference>
<dbReference type="GO" id="GO:0004556">
    <property type="term" value="F:alpha-amylase activity"/>
    <property type="evidence" value="ECO:0007669"/>
    <property type="project" value="UniProtKB-EC"/>
</dbReference>
<feature type="binding site" evidence="8">
    <location>
        <position position="203"/>
    </location>
    <ligand>
        <name>Ca(2+)</name>
        <dbReference type="ChEBI" id="CHEBI:29108"/>
        <label>1</label>
    </ligand>
</feature>
<keyword evidence="8" id="KW-0106">Calcium</keyword>
<name>A0A934R5P0_9BACT</name>
<dbReference type="Gene3D" id="2.60.40.1180">
    <property type="entry name" value="Golgi alpha-mannosidase II"/>
    <property type="match status" value="1"/>
</dbReference>
<comment type="caution">
    <text evidence="10">The sequence shown here is derived from an EMBL/GenBank/DDBJ whole genome shotgun (WGS) entry which is preliminary data.</text>
</comment>
<dbReference type="SUPFAM" id="SSF51445">
    <property type="entry name" value="(Trans)glycosidases"/>
    <property type="match status" value="1"/>
</dbReference>
<reference evidence="10" key="1">
    <citation type="submission" date="2021-01" db="EMBL/GenBank/DDBJ databases">
        <title>Modified the classification status of verrucomicrobia.</title>
        <authorList>
            <person name="Feng X."/>
        </authorList>
    </citation>
    <scope>NUCLEOTIDE SEQUENCE</scope>
    <source>
        <strain evidence="10">JCM 18052</strain>
    </source>
</reference>
<evidence type="ECO:0000256" key="6">
    <source>
        <dbReference type="ARBA" id="ARBA00023295"/>
    </source>
</evidence>
<dbReference type="InterPro" id="IPR017853">
    <property type="entry name" value="GH"/>
</dbReference>
<dbReference type="GO" id="GO:0005509">
    <property type="term" value="F:calcium ion binding"/>
    <property type="evidence" value="ECO:0007669"/>
    <property type="project" value="InterPro"/>
</dbReference>
<evidence type="ECO:0000313" key="11">
    <source>
        <dbReference type="Proteomes" id="UP000600139"/>
    </source>
</evidence>
<dbReference type="RefSeq" id="WP_200352366.1">
    <property type="nucleotide sequence ID" value="NZ_BAABHZ010000001.1"/>
</dbReference>
<evidence type="ECO:0000256" key="5">
    <source>
        <dbReference type="ARBA" id="ARBA00023277"/>
    </source>
</evidence>
<evidence type="ECO:0000256" key="7">
    <source>
        <dbReference type="PIRSR" id="PIRSR001021-1"/>
    </source>
</evidence>
<keyword evidence="6 10" id="KW-0326">Glycosidase</keyword>
<feature type="binding site" evidence="8">
    <location>
        <position position="197"/>
    </location>
    <ligand>
        <name>Ca(2+)</name>
        <dbReference type="ChEBI" id="CHEBI:29108"/>
        <label>1</label>
    </ligand>
</feature>
<dbReference type="InterPro" id="IPR013780">
    <property type="entry name" value="Glyco_hydro_b"/>
</dbReference>
<feature type="binding site" evidence="8">
    <location>
        <position position="106"/>
    </location>
    <ligand>
        <name>Ca(2+)</name>
        <dbReference type="ChEBI" id="CHEBI:29108"/>
        <label>1</label>
    </ligand>
</feature>
<evidence type="ECO:0000256" key="4">
    <source>
        <dbReference type="ARBA" id="ARBA00022801"/>
    </source>
</evidence>
<feature type="binding site" evidence="8">
    <location>
        <position position="238"/>
    </location>
    <ligand>
        <name>Ca(2+)</name>
        <dbReference type="ChEBI" id="CHEBI:29108"/>
        <label>1</label>
    </ligand>
</feature>
<accession>A0A934R5P0</accession>
<sequence>MENINGVMMQFFHWYNAPDGSLWNEFKKEIPSLVEAGFTAVWLPPAYKGAAGGMDVGYSVYDMYDLGEFDQKGSVRTKYGTRDELLCAVAEARRAGIHIYWDVVLNHRMGGDEEEEFTATPYNDENRNEQAGEPRTIKSYTHYTFPGRKKKYSEMEWHWWHFTSCDYDANNPDSNDIFLFDGKEFDTEVDLEKGSFDYLMGCDVDVKNEEVKNEIKHWGEWFLDTVGMDGVRFDAVKHVQAGFFPEWLDHVRNYAQRKIFAVGEYWSYEIEALHHFISVTNGDVALFDAPLHRNFSEASKAGNSFDMSAIFENTLVKNEPELAVTIVANHDTQPLQALESVVEEWFKPLAYALILLRREGYPCVFYADYYGVSYEDVGRDGNTYQIEILCHRKTIDDLMRVRGTHSYGDQYDYFDHPNTIGWTRLGTEEHPGGLAVVLSNGEAGTKRMETSLVDHEFYDVLGNIDEVIRTDSEGWAEFRSNAGSVSVWLPR</sequence>
<keyword evidence="11" id="KW-1185">Reference proteome</keyword>
<feature type="binding site" evidence="8">
    <location>
        <position position="205"/>
    </location>
    <ligand>
        <name>Ca(2+)</name>
        <dbReference type="ChEBI" id="CHEBI:29108"/>
        <label>2</label>
    </ligand>
</feature>
<dbReference type="PIRSF" id="PIRSF001021">
    <property type="entry name" value="Alph-amls_thrmst"/>
    <property type="match status" value="1"/>
</dbReference>
<feature type="active site" description="Nucleophile" evidence="7">
    <location>
        <position position="234"/>
    </location>
</feature>
<evidence type="ECO:0000256" key="2">
    <source>
        <dbReference type="ARBA" id="ARBA00008061"/>
    </source>
</evidence>
<dbReference type="Pfam" id="PF00128">
    <property type="entry name" value="Alpha-amylase"/>
    <property type="match status" value="1"/>
</dbReference>
<feature type="domain" description="Glycosyl hydrolase family 13 catalytic" evidence="9">
    <location>
        <begin position="6"/>
        <end position="400"/>
    </location>
</feature>